<evidence type="ECO:0000256" key="2">
    <source>
        <dbReference type="ARBA" id="ARBA00022705"/>
    </source>
</evidence>
<evidence type="ECO:0000256" key="3">
    <source>
        <dbReference type="ARBA" id="ARBA00022763"/>
    </source>
</evidence>
<dbReference type="PANTHER" id="PTHR47810">
    <property type="entry name" value="DNA LIGASE"/>
    <property type="match status" value="1"/>
</dbReference>
<dbReference type="InterPro" id="IPR013840">
    <property type="entry name" value="DNAligase_N"/>
</dbReference>
<dbReference type="InterPro" id="IPR013839">
    <property type="entry name" value="DNAligase_adenylation"/>
</dbReference>
<dbReference type="InterPro" id="IPR050326">
    <property type="entry name" value="NAD_dep_DNA_ligaseB"/>
</dbReference>
<dbReference type="InterPro" id="IPR033136">
    <property type="entry name" value="DNA_ligase_CS"/>
</dbReference>
<dbReference type="PROSITE" id="PS01056">
    <property type="entry name" value="DNA_LIGASE_N2"/>
    <property type="match status" value="1"/>
</dbReference>
<evidence type="ECO:0000313" key="11">
    <source>
        <dbReference type="Proteomes" id="UP000611945"/>
    </source>
</evidence>
<keyword evidence="4 7" id="KW-0520">NAD</keyword>
<dbReference type="Pfam" id="PF03120">
    <property type="entry name" value="OB_DNA_ligase"/>
    <property type="match status" value="1"/>
</dbReference>
<dbReference type="Pfam" id="PF01653">
    <property type="entry name" value="DNA_ligase_aden"/>
    <property type="match status" value="1"/>
</dbReference>
<keyword evidence="5 7" id="KW-0234">DNA repair</keyword>
<proteinExistence type="inferred from homology"/>
<evidence type="ECO:0000256" key="5">
    <source>
        <dbReference type="ARBA" id="ARBA00023204"/>
    </source>
</evidence>
<dbReference type="SUPFAM" id="SSF50249">
    <property type="entry name" value="Nucleic acid-binding proteins"/>
    <property type="match status" value="1"/>
</dbReference>
<dbReference type="SUPFAM" id="SSF47781">
    <property type="entry name" value="RuvA domain 2-like"/>
    <property type="match status" value="1"/>
</dbReference>
<keyword evidence="2 7" id="KW-0235">DNA replication</keyword>
<evidence type="ECO:0000313" key="10">
    <source>
        <dbReference type="EMBL" id="MBD7975642.1"/>
    </source>
</evidence>
<comment type="catalytic activity">
    <reaction evidence="6 7">
        <text>NAD(+) + (deoxyribonucleotide)n-3'-hydroxyl + 5'-phospho-(deoxyribonucleotide)m = (deoxyribonucleotide)n+m + AMP + beta-nicotinamide D-nucleotide.</text>
        <dbReference type="EC" id="6.5.1.2"/>
    </reaction>
</comment>
<sequence>MSALRLSAGLLAVLLCSPLLACPDWHSTQADEELQRLATRLSEWDRAYHRDGQSPLADELYDQARQRFADWQACFPEHAISPTESLSGTAGTLFHPVSQTGLDKLDEAHVGDWLSRRQDVWIQPKVDGVAVTLVYRAGLLQSAISRGDGRSGQDWTRHLRQLPAVPQRLTEARDLLVQGELYWRLPDHVQAERGGIGARSKVAGLMARNRLDSQDAAGIGLFVWDWPAGPVEMAARLAGLQRLGFTDGRAYSQPISTLAEARQWREHWYRQPLPFATDGVVLRQGQRPDGESWRARPPSWAVAWKYPLRQALAEVRDVEFRIGRSGRITPLLHLAPVQLDDRSIRRVSAGSLQRWQALDIRPGDHVVVSLAGAVIPRLEQVVWRSAERLDVRIPDPAAYHPLSCWRAGPGCSEQFRARLEWLAGRQGLGLPALGPGTWQTLIDAGQVKGLLDWLNLTDEQLQALPGIGARRAEQLQSSFSLARQHDFSRWLAALGVPADTAASLPGDWSQLSHRGLYDWQRQPGVGPARARQLHGFFQHPEVQQLAGQLREEGIAGF</sequence>
<dbReference type="Proteomes" id="UP000611945">
    <property type="component" value="Unassembled WGS sequence"/>
</dbReference>
<dbReference type="InterPro" id="IPR004150">
    <property type="entry name" value="NAD_DNA_ligase_OB"/>
</dbReference>
<organism evidence="10 11">
    <name type="scientific">Serpens gallinarum</name>
    <dbReference type="NCBI Taxonomy" id="2763075"/>
    <lineage>
        <taxon>Bacteria</taxon>
        <taxon>Pseudomonadati</taxon>
        <taxon>Pseudomonadota</taxon>
        <taxon>Gammaproteobacteria</taxon>
        <taxon>Pseudomonadales</taxon>
        <taxon>Pseudomonadaceae</taxon>
        <taxon>Pseudomonas</taxon>
    </lineage>
</organism>
<comment type="similarity">
    <text evidence="7">Belongs to the NAD-dependent DNA ligase family. LigB subfamily.</text>
</comment>
<protein>
    <recommendedName>
        <fullName evidence="7">DNA ligase B</fullName>
        <ecNumber evidence="7">6.5.1.2</ecNumber>
    </recommendedName>
    <alternativeName>
        <fullName evidence="7">Polydeoxyribonucleotide synthase [NAD(+)] B</fullName>
    </alternativeName>
</protein>
<dbReference type="InterPro" id="IPR010994">
    <property type="entry name" value="RuvA_2-like"/>
</dbReference>
<keyword evidence="8" id="KW-0732">Signal</keyword>
<evidence type="ECO:0000256" key="8">
    <source>
        <dbReference type="SAM" id="SignalP"/>
    </source>
</evidence>
<evidence type="ECO:0000256" key="6">
    <source>
        <dbReference type="ARBA" id="ARBA00034005"/>
    </source>
</evidence>
<dbReference type="Gene3D" id="1.10.287.610">
    <property type="entry name" value="Helix hairpin bin"/>
    <property type="match status" value="1"/>
</dbReference>
<dbReference type="SMART" id="SM00532">
    <property type="entry name" value="LIGANc"/>
    <property type="match status" value="1"/>
</dbReference>
<dbReference type="Gene3D" id="3.30.470.30">
    <property type="entry name" value="DNA ligase/mRNA capping enzyme"/>
    <property type="match status" value="1"/>
</dbReference>
<accession>A0ABR8TIU7</accession>
<evidence type="ECO:0000259" key="9">
    <source>
        <dbReference type="SMART" id="SM00532"/>
    </source>
</evidence>
<feature type="active site" description="N6-AMP-lysine intermediate" evidence="7">
    <location>
        <position position="125"/>
    </location>
</feature>
<dbReference type="InterPro" id="IPR012340">
    <property type="entry name" value="NA-bd_OB-fold"/>
</dbReference>
<keyword evidence="11" id="KW-1185">Reference proteome</keyword>
<evidence type="ECO:0000256" key="4">
    <source>
        <dbReference type="ARBA" id="ARBA00023027"/>
    </source>
</evidence>
<dbReference type="Gene3D" id="1.10.150.20">
    <property type="entry name" value="5' to 3' exonuclease, C-terminal subdomain"/>
    <property type="match status" value="1"/>
</dbReference>
<feature type="signal peptide" evidence="8">
    <location>
        <begin position="1"/>
        <end position="21"/>
    </location>
</feature>
<feature type="chain" id="PRO_5045833261" description="DNA ligase B" evidence="8">
    <location>
        <begin position="22"/>
        <end position="557"/>
    </location>
</feature>
<dbReference type="InterPro" id="IPR020923">
    <property type="entry name" value="DNA_ligase_B"/>
</dbReference>
<dbReference type="EC" id="6.5.1.2" evidence="7"/>
<dbReference type="SUPFAM" id="SSF56091">
    <property type="entry name" value="DNA ligase/mRNA capping enzyme, catalytic domain"/>
    <property type="match status" value="1"/>
</dbReference>
<keyword evidence="3 7" id="KW-0227">DNA damage</keyword>
<dbReference type="HAMAP" id="MF_01587">
    <property type="entry name" value="DNA_ligase_B"/>
    <property type="match status" value="1"/>
</dbReference>
<dbReference type="RefSeq" id="WP_251834438.1">
    <property type="nucleotide sequence ID" value="NZ_JACSQG010000001.1"/>
</dbReference>
<keyword evidence="1 7" id="KW-0436">Ligase</keyword>
<dbReference type="PANTHER" id="PTHR47810:SF1">
    <property type="entry name" value="DNA LIGASE B"/>
    <property type="match status" value="1"/>
</dbReference>
<reference evidence="10 11" key="1">
    <citation type="submission" date="2020-08" db="EMBL/GenBank/DDBJ databases">
        <title>A Genomic Blueprint of the Chicken Gut Microbiome.</title>
        <authorList>
            <person name="Gilroy R."/>
            <person name="Ravi A."/>
            <person name="Getino M."/>
            <person name="Pursley I."/>
            <person name="Horton D.L."/>
            <person name="Alikhan N.-F."/>
            <person name="Baker D."/>
            <person name="Gharbi K."/>
            <person name="Hall N."/>
            <person name="Watson M."/>
            <person name="Adriaenssens E.M."/>
            <person name="Foster-Nyarko E."/>
            <person name="Jarju S."/>
            <person name="Secka A."/>
            <person name="Antonio M."/>
            <person name="Oren A."/>
            <person name="Chaudhuri R."/>
            <person name="La Ragione R.M."/>
            <person name="Hildebrand F."/>
            <person name="Pallen M.J."/>
        </authorList>
    </citation>
    <scope>NUCLEOTIDE SEQUENCE [LARGE SCALE GENOMIC DNA]</scope>
    <source>
        <strain evidence="10 11">Sa2CUA2</strain>
    </source>
</reference>
<name>A0ABR8TIU7_9PSED</name>
<gene>
    <name evidence="7 10" type="primary">ligB</name>
    <name evidence="10" type="ORF">H9642_00390</name>
</gene>
<dbReference type="Gene3D" id="2.40.50.140">
    <property type="entry name" value="Nucleic acid-binding proteins"/>
    <property type="match status" value="1"/>
</dbReference>
<dbReference type="GO" id="GO:0003911">
    <property type="term" value="F:DNA ligase (NAD+) activity"/>
    <property type="evidence" value="ECO:0007669"/>
    <property type="project" value="UniProtKB-EC"/>
</dbReference>
<evidence type="ECO:0000256" key="7">
    <source>
        <dbReference type="HAMAP-Rule" id="MF_01587"/>
    </source>
</evidence>
<comment type="caution">
    <text evidence="10">The sequence shown here is derived from an EMBL/GenBank/DDBJ whole genome shotgun (WGS) entry which is preliminary data.</text>
</comment>
<dbReference type="NCBIfam" id="NF005987">
    <property type="entry name" value="PRK08097.1"/>
    <property type="match status" value="1"/>
</dbReference>
<comment type="function">
    <text evidence="7">Catalyzes the formation of phosphodiester linkages between 5'-phosphoryl and 3'-hydroxyl groups in double-stranded DNA using NAD as a coenzyme and as the energy source for the reaction.</text>
</comment>
<feature type="domain" description="NAD-dependent DNA ligase N-terminal" evidence="9">
    <location>
        <begin position="29"/>
        <end position="427"/>
    </location>
</feature>
<evidence type="ECO:0000256" key="1">
    <source>
        <dbReference type="ARBA" id="ARBA00022598"/>
    </source>
</evidence>
<dbReference type="EMBL" id="JACSQG010000001">
    <property type="protein sequence ID" value="MBD7975642.1"/>
    <property type="molecule type" value="Genomic_DNA"/>
</dbReference>